<protein>
    <submittedName>
        <fullName evidence="1">RuvC-like resolvase</fullName>
    </submittedName>
</protein>
<dbReference type="OrthoDB" id="30580at10239"/>
<sequence>MRVLSFDPGGTTGWAYQSEQVDPTDTTKFAYGDVVTKRLTEFLLAWPLDKNPVDVVVVEAYRIRETKRDLSANVGIKIVTAENIGRIEFWCEMHGIEYVEYETKEKPTIWKATGVKVDKSVPKAISHMLDAWNIGRWHMIKLRIAPTLLEIRMRQNGEL</sequence>
<keyword evidence="2" id="KW-1185">Reference proteome</keyword>
<evidence type="ECO:0000313" key="1">
    <source>
        <dbReference type="EMBL" id="ASZ72605.1"/>
    </source>
</evidence>
<name>A0A249XLN3_9CAUD</name>
<proteinExistence type="predicted"/>
<gene>
    <name evidence="1" type="ORF">ADAT_33</name>
</gene>
<reference evidence="1 2" key="1">
    <citation type="submission" date="2017-08" db="EMBL/GenBank/DDBJ databases">
        <authorList>
            <person name="Bertolini C.M."/>
            <person name="Tyransky A."/>
            <person name="Ball S.L."/>
            <person name="Breitenberger C.A."/>
            <person name="Daniels C.J."/>
            <person name="Garlena R.A."/>
            <person name="Russell D.A."/>
            <person name="Pope W.H."/>
            <person name="Jacobs-Sera D."/>
            <person name="Hendrix R.W."/>
            <person name="Hatfull G.F."/>
        </authorList>
    </citation>
    <scope>NUCLEOTIDE SEQUENCE [LARGE SCALE GENOMIC DNA]</scope>
</reference>
<dbReference type="EMBL" id="MF668266">
    <property type="protein sequence ID" value="ASZ72605.1"/>
    <property type="molecule type" value="Genomic_DNA"/>
</dbReference>
<evidence type="ECO:0000313" key="2">
    <source>
        <dbReference type="Proteomes" id="UP000221251"/>
    </source>
</evidence>
<dbReference type="Proteomes" id="UP000221251">
    <property type="component" value="Segment"/>
</dbReference>
<organism evidence="1 2">
    <name type="scientific">Arthrobacter phage Adat</name>
    <dbReference type="NCBI Taxonomy" id="2027883"/>
    <lineage>
        <taxon>Viruses</taxon>
        <taxon>Duplodnaviria</taxon>
        <taxon>Heunggongvirae</taxon>
        <taxon>Uroviricota</taxon>
        <taxon>Caudoviricetes</taxon>
        <taxon>Jasminevirus</taxon>
        <taxon>Jasminevirus adat</taxon>
    </lineage>
</organism>
<accession>A0A249XLN3</accession>